<dbReference type="AlphaFoldDB" id="A0A4Y7XGB0"/>
<feature type="binding site" evidence="4">
    <location>
        <position position="166"/>
    </location>
    <ligand>
        <name>a divalent metal cation</name>
        <dbReference type="ChEBI" id="CHEBI:60240"/>
        <label>2</label>
    </ligand>
</feature>
<protein>
    <submittedName>
        <fullName evidence="5">TatD family deoxyribonuclease</fullName>
    </submittedName>
</protein>
<keyword evidence="2 4" id="KW-0479">Metal-binding</keyword>
<dbReference type="InterPro" id="IPR032466">
    <property type="entry name" value="Metal_Hydrolase"/>
</dbReference>
<reference evidence="5 6" key="1">
    <citation type="submission" date="2019-03" db="EMBL/GenBank/DDBJ databases">
        <title>Alkanindiges illinoisensis: a potential pathogenic isolated from ascites of a gastric cancer patient with abdominal metastasis.</title>
        <authorList>
            <person name="Hu X."/>
            <person name="Yang B."/>
            <person name="Yan X."/>
            <person name="Lin L."/>
            <person name="Zhao H."/>
            <person name="Zhou F."/>
            <person name="Su B."/>
            <person name="Chen J."/>
            <person name="Rui Y."/>
            <person name="Wang Q."/>
            <person name="Zheng L."/>
        </authorList>
    </citation>
    <scope>NUCLEOTIDE SEQUENCE [LARGE SCALE GENOMIC DNA]</scope>
    <source>
        <strain evidence="5 6">NFYY 23406</strain>
    </source>
</reference>
<feature type="binding site" evidence="4">
    <location>
        <position position="102"/>
    </location>
    <ligand>
        <name>a divalent metal cation</name>
        <dbReference type="ChEBI" id="CHEBI:60240"/>
        <label>1</label>
    </ligand>
</feature>
<evidence type="ECO:0000256" key="1">
    <source>
        <dbReference type="ARBA" id="ARBA00009275"/>
    </source>
</evidence>
<dbReference type="RefSeq" id="WP_134243468.1">
    <property type="nucleotide sequence ID" value="NZ_SNTY01000010.1"/>
</dbReference>
<feature type="binding site" evidence="4">
    <location>
        <position position="12"/>
    </location>
    <ligand>
        <name>a divalent metal cation</name>
        <dbReference type="ChEBI" id="CHEBI:60240"/>
        <label>1</label>
    </ligand>
</feature>
<feature type="binding site" evidence="4">
    <location>
        <position position="142"/>
    </location>
    <ligand>
        <name>a divalent metal cation</name>
        <dbReference type="ChEBI" id="CHEBI:60240"/>
        <label>2</label>
    </ligand>
</feature>
<dbReference type="Proteomes" id="UP000297834">
    <property type="component" value="Unassembled WGS sequence"/>
</dbReference>
<dbReference type="Gene3D" id="3.20.20.140">
    <property type="entry name" value="Metal-dependent hydrolases"/>
    <property type="match status" value="1"/>
</dbReference>
<evidence type="ECO:0000313" key="6">
    <source>
        <dbReference type="Proteomes" id="UP000297834"/>
    </source>
</evidence>
<dbReference type="STRING" id="1120977.GCA_000619845_02752"/>
<evidence type="ECO:0000256" key="3">
    <source>
        <dbReference type="ARBA" id="ARBA00022801"/>
    </source>
</evidence>
<dbReference type="PIRSF" id="PIRSF005902">
    <property type="entry name" value="DNase_TatD"/>
    <property type="match status" value="1"/>
</dbReference>
<dbReference type="Pfam" id="PF01026">
    <property type="entry name" value="TatD_DNase"/>
    <property type="match status" value="1"/>
</dbReference>
<dbReference type="PROSITE" id="PS01137">
    <property type="entry name" value="TATD_1"/>
    <property type="match status" value="1"/>
</dbReference>
<evidence type="ECO:0000313" key="5">
    <source>
        <dbReference type="EMBL" id="TEU30288.1"/>
    </source>
</evidence>
<proteinExistence type="inferred from homology"/>
<dbReference type="GO" id="GO:0005829">
    <property type="term" value="C:cytosol"/>
    <property type="evidence" value="ECO:0007669"/>
    <property type="project" value="TreeGrafter"/>
</dbReference>
<dbReference type="CDD" id="cd01310">
    <property type="entry name" value="TatD_DNAse"/>
    <property type="match status" value="1"/>
</dbReference>
<feature type="binding site" evidence="4">
    <location>
        <position position="10"/>
    </location>
    <ligand>
        <name>a divalent metal cation</name>
        <dbReference type="ChEBI" id="CHEBI:60240"/>
        <label>1</label>
    </ligand>
</feature>
<organism evidence="5 6">
    <name type="scientific">Alkanindiges illinoisensis</name>
    <dbReference type="NCBI Taxonomy" id="197183"/>
    <lineage>
        <taxon>Bacteria</taxon>
        <taxon>Pseudomonadati</taxon>
        <taxon>Pseudomonadota</taxon>
        <taxon>Gammaproteobacteria</taxon>
        <taxon>Moraxellales</taxon>
        <taxon>Moraxellaceae</taxon>
        <taxon>Alkanindiges</taxon>
    </lineage>
</organism>
<name>A0A4Y7XGB0_9GAMM</name>
<feature type="binding site" evidence="4">
    <location>
        <position position="216"/>
    </location>
    <ligand>
        <name>a divalent metal cation</name>
        <dbReference type="ChEBI" id="CHEBI:60240"/>
        <label>1</label>
    </ligand>
</feature>
<dbReference type="InterPro" id="IPR001130">
    <property type="entry name" value="TatD-like"/>
</dbReference>
<comment type="similarity">
    <text evidence="1">Belongs to the metallo-dependent hydrolases superfamily. TatD-type hydrolase family.</text>
</comment>
<dbReference type="FunFam" id="3.20.20.140:FF:000005">
    <property type="entry name" value="TatD family hydrolase"/>
    <property type="match status" value="1"/>
</dbReference>
<dbReference type="InterPro" id="IPR018228">
    <property type="entry name" value="DNase_TatD-rel_CS"/>
</dbReference>
<dbReference type="SUPFAM" id="SSF51556">
    <property type="entry name" value="Metallo-dependent hydrolases"/>
    <property type="match status" value="1"/>
</dbReference>
<dbReference type="PANTHER" id="PTHR46124:SF3">
    <property type="entry name" value="HYDROLASE"/>
    <property type="match status" value="1"/>
</dbReference>
<dbReference type="PANTHER" id="PTHR46124">
    <property type="entry name" value="D-AMINOACYL-TRNA DEACYLASE"/>
    <property type="match status" value="1"/>
</dbReference>
<evidence type="ECO:0000256" key="2">
    <source>
        <dbReference type="ARBA" id="ARBA00022723"/>
    </source>
</evidence>
<comment type="caution">
    <text evidence="5">The sequence shown here is derived from an EMBL/GenBank/DDBJ whole genome shotgun (WGS) entry which is preliminary data.</text>
</comment>
<dbReference type="EMBL" id="SNTY01000010">
    <property type="protein sequence ID" value="TEU30288.1"/>
    <property type="molecule type" value="Genomic_DNA"/>
</dbReference>
<keyword evidence="6" id="KW-1185">Reference proteome</keyword>
<dbReference type="GO" id="GO:0016788">
    <property type="term" value="F:hydrolase activity, acting on ester bonds"/>
    <property type="evidence" value="ECO:0007669"/>
    <property type="project" value="InterPro"/>
</dbReference>
<gene>
    <name evidence="5" type="ORF">E2B99_02845</name>
</gene>
<evidence type="ECO:0000256" key="4">
    <source>
        <dbReference type="PIRSR" id="PIRSR005902-1"/>
    </source>
</evidence>
<sequence length="282" mass="31812">MLPLPLIDTHTHFDVPEFDHDRLVLAKLARQCGVQALVLIGFLAERFDTLVQVQQQINQAAEHPQALLAPGLHPFYIDQHTTEHLLQLEQLLKSQQVVAIGEIGLDTFTKDMKQAKVFARQQKFFSAQLELAHQYNLPVLLHIRRAHAETLNILKKHRFKQGGIAHAFGGGIQEAKAFIQMGFKLGVTGQVTNPNAKRLHQVIETVGADHLVLETDCPDMTPLCCQQSHEHRTRNTPANLPFVLDSLASYLQQEKQALARQIWQNTCDALNLDWSYPHVTAI</sequence>
<dbReference type="GO" id="GO:0046872">
    <property type="term" value="F:metal ion binding"/>
    <property type="evidence" value="ECO:0007669"/>
    <property type="project" value="UniProtKB-KW"/>
</dbReference>
<dbReference type="OrthoDB" id="9810005at2"/>
<accession>A0A4Y7XGB0</accession>
<keyword evidence="3" id="KW-0378">Hydrolase</keyword>